<feature type="domain" description="Competence protein CoiA-like N-terminal" evidence="1">
    <location>
        <begin position="15"/>
        <end position="39"/>
    </location>
</feature>
<dbReference type="KEGG" id="syw:SYNW1350"/>
<sequence length="308" mass="35312">MDGDDGWLIGKNLIVCSECRANVFLKRGEIRTPHFAHAKFRENNDGCSKRVRDYNPDRVRKLRAKQSKYRVGYFQQRFEDYLFISLLDTIKKSNLFYVNWDADSKDPSTPIIGLQKVDDSMYPEKIKHLRDIGSAITSFLLKKNKKNKGARDLGEAAQYWLDLNKSTFSKFGPEKYKKDISKNIKYEGTNFSDNGLKTDYVEEISSLKFTFRDGDEIFAAEAMTHLLQKGAEPLVGAAMAAAMELNLSTKLSQVWRDQGLGVFEEKKYGMGLDFFVDYLNDVKQSPAEHFTTVKTAQVVARFLRDTIQ</sequence>
<dbReference type="Pfam" id="PF25164">
    <property type="entry name" value="CoiA_N"/>
    <property type="match status" value="1"/>
</dbReference>
<evidence type="ECO:0000313" key="2">
    <source>
        <dbReference type="EMBL" id="CAE07865.1"/>
    </source>
</evidence>
<protein>
    <recommendedName>
        <fullName evidence="1">Competence protein CoiA-like N-terminal domain-containing protein</fullName>
    </recommendedName>
</protein>
<dbReference type="Proteomes" id="UP000001422">
    <property type="component" value="Chromosome"/>
</dbReference>
<evidence type="ECO:0000259" key="1">
    <source>
        <dbReference type="Pfam" id="PF25164"/>
    </source>
</evidence>
<dbReference type="InterPro" id="IPR057253">
    <property type="entry name" value="CoiA-like_N"/>
</dbReference>
<dbReference type="AlphaFoldDB" id="Q7U6I8"/>
<accession>Q7U6I8</accession>
<evidence type="ECO:0000313" key="3">
    <source>
        <dbReference type="Proteomes" id="UP000001422"/>
    </source>
</evidence>
<proteinExistence type="predicted"/>
<dbReference type="STRING" id="84588.SYNW1350"/>
<dbReference type="HOGENOM" id="CLU_902928_0_0_3"/>
<keyword evidence="3" id="KW-1185">Reference proteome</keyword>
<reference evidence="2 3" key="1">
    <citation type="journal article" date="2003" name="Nature">
        <title>The genome of a motile marine Synechococcus.</title>
        <authorList>
            <person name="Palenik B."/>
            <person name="Brahamsha B."/>
            <person name="Larimer F."/>
            <person name="Land M."/>
            <person name="Hauser L."/>
            <person name="Chain P."/>
            <person name="Lamerdin J."/>
            <person name="Regala W."/>
            <person name="Allen E.A."/>
            <person name="McCarren J."/>
            <person name="Paulsen I."/>
            <person name="Dufresne A."/>
            <person name="Partensky F."/>
            <person name="Webb E."/>
            <person name="Waterbury J."/>
        </authorList>
    </citation>
    <scope>NUCLEOTIDE SEQUENCE [LARGE SCALE GENOMIC DNA]</scope>
    <source>
        <strain evidence="2 3">WH8102</strain>
    </source>
</reference>
<organism evidence="2 3">
    <name type="scientific">Parasynechococcus marenigrum (strain WH8102)</name>
    <dbReference type="NCBI Taxonomy" id="84588"/>
    <lineage>
        <taxon>Bacteria</taxon>
        <taxon>Bacillati</taxon>
        <taxon>Cyanobacteriota</taxon>
        <taxon>Cyanophyceae</taxon>
        <taxon>Synechococcales</taxon>
        <taxon>Prochlorococcaceae</taxon>
        <taxon>Parasynechococcus</taxon>
        <taxon>Parasynechococcus marenigrum</taxon>
    </lineage>
</organism>
<dbReference type="EMBL" id="BX569692">
    <property type="protein sequence ID" value="CAE07865.1"/>
    <property type="molecule type" value="Genomic_DNA"/>
</dbReference>
<name>Q7U6I8_PARMW</name>
<gene>
    <name evidence="2" type="ordered locus">SYNW1350</name>
</gene>